<reference evidence="2 3" key="1">
    <citation type="submission" date="2020-04" db="EMBL/GenBank/DDBJ databases">
        <title>Genome sequencing of novel species.</title>
        <authorList>
            <person name="Heo J."/>
            <person name="Kim S.-J."/>
            <person name="Kim J.-S."/>
            <person name="Hong S.-B."/>
            <person name="Kwon S.-W."/>
        </authorList>
    </citation>
    <scope>NUCLEOTIDE SEQUENCE [LARGE SCALE GENOMIC DNA]</scope>
    <source>
        <strain evidence="2 3">MFER-1</strain>
    </source>
</reference>
<dbReference type="AlphaFoldDB" id="A0A7Z2ZPI4"/>
<keyword evidence="1" id="KW-0472">Membrane</keyword>
<keyword evidence="1" id="KW-0812">Transmembrane</keyword>
<evidence type="ECO:0000256" key="1">
    <source>
        <dbReference type="SAM" id="Phobius"/>
    </source>
</evidence>
<proteinExistence type="predicted"/>
<dbReference type="Proteomes" id="UP000502248">
    <property type="component" value="Chromosome"/>
</dbReference>
<name>A0A7Z2ZPI4_9BACL</name>
<evidence type="ECO:0000313" key="3">
    <source>
        <dbReference type="Proteomes" id="UP000502248"/>
    </source>
</evidence>
<organism evidence="2 3">
    <name type="scientific">Cohnella herbarum</name>
    <dbReference type="NCBI Taxonomy" id="2728023"/>
    <lineage>
        <taxon>Bacteria</taxon>
        <taxon>Bacillati</taxon>
        <taxon>Bacillota</taxon>
        <taxon>Bacilli</taxon>
        <taxon>Bacillales</taxon>
        <taxon>Paenibacillaceae</taxon>
        <taxon>Cohnella</taxon>
    </lineage>
</organism>
<dbReference type="RefSeq" id="WP_169283745.1">
    <property type="nucleotide sequence ID" value="NZ_CP051680.1"/>
</dbReference>
<keyword evidence="3" id="KW-1185">Reference proteome</keyword>
<feature type="transmembrane region" description="Helical" evidence="1">
    <location>
        <begin position="66"/>
        <end position="86"/>
    </location>
</feature>
<keyword evidence="1" id="KW-1133">Transmembrane helix</keyword>
<evidence type="ECO:0000313" key="2">
    <source>
        <dbReference type="EMBL" id="QJD87501.1"/>
    </source>
</evidence>
<protein>
    <submittedName>
        <fullName evidence="2">Uncharacterized protein</fullName>
    </submittedName>
</protein>
<dbReference type="KEGG" id="cheb:HH215_32860"/>
<gene>
    <name evidence="2" type="ORF">HH215_32860</name>
</gene>
<dbReference type="EMBL" id="CP051680">
    <property type="protein sequence ID" value="QJD87501.1"/>
    <property type="molecule type" value="Genomic_DNA"/>
</dbReference>
<accession>A0A7Z2ZPI4</accession>
<sequence length="120" mass="13739">MNKTYQPFRSMTFVLFLLLAFVLFSMPTMMIGDNFATSNSSSLTHDIPNSVKATKRTSASIPIKTLLLAELLLLAFHFRFFAYVPYRMPDNKSAFLPLVLLRLRKILLMPLKLTTSYVRA</sequence>